<evidence type="ECO:0000256" key="1">
    <source>
        <dbReference type="SAM" id="SignalP"/>
    </source>
</evidence>
<sequence>MRLCLVLLPLLAIAAPLCARESLGIYGQWGAFRDDEGPRCYAIAKPARASGESEFAAFAAISHWPTRRVRGQVHFRTSRAIGEDARVTLRVGRDSFSLTGSGNNAWAQSAGDDAAIGAAMRGASAMVLSSRDTNGRRFTNTYDLTGISSAVDAASLGCTGR</sequence>
<feature type="chain" id="PRO_5017385334" description="Mlr4354 like protein" evidence="1">
    <location>
        <begin position="20"/>
        <end position="161"/>
    </location>
</feature>
<name>A0A3A1P5H5_9SPHN</name>
<evidence type="ECO:0000313" key="2">
    <source>
        <dbReference type="EMBL" id="RIV88668.1"/>
    </source>
</evidence>
<dbReference type="EMBL" id="QXFM01000066">
    <property type="protein sequence ID" value="RIV88668.1"/>
    <property type="molecule type" value="Genomic_DNA"/>
</dbReference>
<keyword evidence="1" id="KW-0732">Signal</keyword>
<proteinExistence type="predicted"/>
<protein>
    <recommendedName>
        <fullName evidence="4">Mlr4354 like protein</fullName>
    </recommendedName>
</protein>
<keyword evidence="3" id="KW-1185">Reference proteome</keyword>
<evidence type="ECO:0000313" key="3">
    <source>
        <dbReference type="Proteomes" id="UP000265366"/>
    </source>
</evidence>
<reference evidence="2 3" key="1">
    <citation type="submission" date="2018-08" db="EMBL/GenBank/DDBJ databases">
        <title>Erythrobacter zhengii sp.nov., a bacterium isolated from deep-sea sediment.</title>
        <authorList>
            <person name="Fang C."/>
            <person name="Wu Y.-H."/>
            <person name="Sun C."/>
            <person name="Wang H."/>
            <person name="Cheng H."/>
            <person name="Meng F.-X."/>
            <person name="Wang C.-S."/>
            <person name="Xu X.-W."/>
        </authorList>
    </citation>
    <scope>NUCLEOTIDE SEQUENCE [LARGE SCALE GENOMIC DNA]</scope>
    <source>
        <strain evidence="2 3">CCTCC AB 2015396</strain>
    </source>
</reference>
<dbReference type="RefSeq" id="WP_119592404.1">
    <property type="nucleotide sequence ID" value="NZ_QXFM01000066.1"/>
</dbReference>
<gene>
    <name evidence="2" type="ORF">D2V17_07210</name>
</gene>
<comment type="caution">
    <text evidence="2">The sequence shown here is derived from an EMBL/GenBank/DDBJ whole genome shotgun (WGS) entry which is preliminary data.</text>
</comment>
<dbReference type="OrthoDB" id="7426653at2"/>
<dbReference type="AlphaFoldDB" id="A0A3A1P5H5"/>
<dbReference type="Proteomes" id="UP000265366">
    <property type="component" value="Unassembled WGS sequence"/>
</dbReference>
<accession>A0A3A1P5H5</accession>
<evidence type="ECO:0008006" key="4">
    <source>
        <dbReference type="Google" id="ProtNLM"/>
    </source>
</evidence>
<feature type="signal peptide" evidence="1">
    <location>
        <begin position="1"/>
        <end position="19"/>
    </location>
</feature>
<organism evidence="2 3">
    <name type="scientific">Aurantiacibacter xanthus</name>
    <dbReference type="NCBI Taxonomy" id="1784712"/>
    <lineage>
        <taxon>Bacteria</taxon>
        <taxon>Pseudomonadati</taxon>
        <taxon>Pseudomonadota</taxon>
        <taxon>Alphaproteobacteria</taxon>
        <taxon>Sphingomonadales</taxon>
        <taxon>Erythrobacteraceae</taxon>
        <taxon>Aurantiacibacter</taxon>
    </lineage>
</organism>